<evidence type="ECO:0000313" key="1">
    <source>
        <dbReference type="EMBL" id="SEK76654.1"/>
    </source>
</evidence>
<gene>
    <name evidence="1" type="ORF">SAMN04488129_104115</name>
</gene>
<dbReference type="EMBL" id="FOBC01000004">
    <property type="protein sequence ID" value="SEK76654.1"/>
    <property type="molecule type" value="Genomic_DNA"/>
</dbReference>
<dbReference type="AlphaFoldDB" id="A0A1H7JQG3"/>
<name>A0A1H7JQG3_9GAMM</name>
<dbReference type="Proteomes" id="UP000198807">
    <property type="component" value="Unassembled WGS sequence"/>
</dbReference>
<sequence>MSHLPRFASLFCKHLFSGMGLLLWAIITTSPALAGSRLLGTGGVTQIEGAAGGGLSPWGVLAGTASEGEWAVTANRTEARLDDYRLAVSGVAFNWQDRVEVSFARQRLGLDTLGGDLEQDIHGLKLRLVGDVLYHPWGIWSLGVQHKRLYDGSLARAVGADSTQGNDIYLSGSKLLFDAVAGRNLLVNLTLRSTRANQGGLLGFGGDEKESRSLAAEGSVGLFLTPNWVVGMEYRQKPDNLGFAREDDWQDLYSAYFFNKHVSLTGAWLDLGSIAGLDQQRGGYLSLQVAF</sequence>
<reference evidence="2" key="1">
    <citation type="submission" date="2016-10" db="EMBL/GenBank/DDBJ databases">
        <authorList>
            <person name="Varghese N."/>
            <person name="Submissions S."/>
        </authorList>
    </citation>
    <scope>NUCLEOTIDE SEQUENCE [LARGE SCALE GENOMIC DNA]</scope>
    <source>
        <strain evidence="2">CGMCC 1.9150</strain>
    </source>
</reference>
<dbReference type="STRING" id="650850.SAMN04488129_104115"/>
<dbReference type="Pfam" id="PF11231">
    <property type="entry name" value="DUF3034"/>
    <property type="match status" value="1"/>
</dbReference>
<proteinExistence type="predicted"/>
<accession>A0A1H7JQG3</accession>
<dbReference type="InterPro" id="IPR021393">
    <property type="entry name" value="DUF3034"/>
</dbReference>
<evidence type="ECO:0008006" key="3">
    <source>
        <dbReference type="Google" id="ProtNLM"/>
    </source>
</evidence>
<protein>
    <recommendedName>
        <fullName evidence="3">DUF3034 family protein</fullName>
    </recommendedName>
</protein>
<organism evidence="1 2">
    <name type="scientific">Halomonas daqiaonensis</name>
    <dbReference type="NCBI Taxonomy" id="650850"/>
    <lineage>
        <taxon>Bacteria</taxon>
        <taxon>Pseudomonadati</taxon>
        <taxon>Pseudomonadota</taxon>
        <taxon>Gammaproteobacteria</taxon>
        <taxon>Oceanospirillales</taxon>
        <taxon>Halomonadaceae</taxon>
        <taxon>Halomonas</taxon>
    </lineage>
</organism>
<dbReference type="OrthoDB" id="9126735at2"/>
<evidence type="ECO:0000313" key="2">
    <source>
        <dbReference type="Proteomes" id="UP000198807"/>
    </source>
</evidence>
<dbReference type="RefSeq" id="WP_089710985.1">
    <property type="nucleotide sequence ID" value="NZ_FOBC01000004.1"/>
</dbReference>
<keyword evidence="2" id="KW-1185">Reference proteome</keyword>